<sequence>MPWVIRCFSVPLSLVNYLHFGPLVDEFLSARAERFDFEGGLARKHLLLPRLALIRVLQVRPF</sequence>
<keyword evidence="2" id="KW-1185">Reference proteome</keyword>
<accession>A0A7W5DV98</accession>
<name>A0A7W5DV98_9BACT</name>
<dbReference type="Proteomes" id="UP000536179">
    <property type="component" value="Unassembled WGS sequence"/>
</dbReference>
<gene>
    <name evidence="1" type="ORF">FHS27_000589</name>
</gene>
<protein>
    <submittedName>
        <fullName evidence="1">Uncharacterized protein</fullName>
    </submittedName>
</protein>
<reference evidence="1 2" key="1">
    <citation type="submission" date="2020-08" db="EMBL/GenBank/DDBJ databases">
        <title>Genomic Encyclopedia of Type Strains, Phase III (KMG-III): the genomes of soil and plant-associated and newly described type strains.</title>
        <authorList>
            <person name="Whitman W."/>
        </authorList>
    </citation>
    <scope>NUCLEOTIDE SEQUENCE [LARGE SCALE GENOMIC DNA]</scope>
    <source>
        <strain evidence="1 2">CECT 8075</strain>
    </source>
</reference>
<dbReference type="AlphaFoldDB" id="A0A7W5DV98"/>
<comment type="caution">
    <text evidence="1">The sequence shown here is derived from an EMBL/GenBank/DDBJ whole genome shotgun (WGS) entry which is preliminary data.</text>
</comment>
<evidence type="ECO:0000313" key="1">
    <source>
        <dbReference type="EMBL" id="MBB3204822.1"/>
    </source>
</evidence>
<evidence type="ECO:0000313" key="2">
    <source>
        <dbReference type="Proteomes" id="UP000536179"/>
    </source>
</evidence>
<proteinExistence type="predicted"/>
<organism evidence="1 2">
    <name type="scientific">Aporhodopirellula rubra</name>
    <dbReference type="NCBI Taxonomy" id="980271"/>
    <lineage>
        <taxon>Bacteria</taxon>
        <taxon>Pseudomonadati</taxon>
        <taxon>Planctomycetota</taxon>
        <taxon>Planctomycetia</taxon>
        <taxon>Pirellulales</taxon>
        <taxon>Pirellulaceae</taxon>
        <taxon>Aporhodopirellula</taxon>
    </lineage>
</organism>
<dbReference type="EMBL" id="JACHXU010000002">
    <property type="protein sequence ID" value="MBB3204822.1"/>
    <property type="molecule type" value="Genomic_DNA"/>
</dbReference>